<dbReference type="EMBL" id="CP018477">
    <property type="protein sequence ID" value="ASV73018.1"/>
    <property type="molecule type" value="Genomic_DNA"/>
</dbReference>
<dbReference type="AlphaFoldDB" id="A0A286RAN4"/>
<evidence type="ECO:0000313" key="3">
    <source>
        <dbReference type="Proteomes" id="UP000215086"/>
    </source>
</evidence>
<evidence type="ECO:0000256" key="1">
    <source>
        <dbReference type="SAM" id="MobiDB-lite"/>
    </source>
</evidence>
<feature type="region of interest" description="Disordered" evidence="1">
    <location>
        <begin position="1"/>
        <end position="38"/>
    </location>
</feature>
<feature type="compositionally biased region" description="Polar residues" evidence="1">
    <location>
        <begin position="26"/>
        <end position="38"/>
    </location>
</feature>
<organism evidence="2 3">
    <name type="scientific">Thermogutta terrifontis</name>
    <dbReference type="NCBI Taxonomy" id="1331910"/>
    <lineage>
        <taxon>Bacteria</taxon>
        <taxon>Pseudomonadati</taxon>
        <taxon>Planctomycetota</taxon>
        <taxon>Planctomycetia</taxon>
        <taxon>Pirellulales</taxon>
        <taxon>Thermoguttaceae</taxon>
        <taxon>Thermogutta</taxon>
    </lineage>
</organism>
<evidence type="ECO:0000313" key="2">
    <source>
        <dbReference type="EMBL" id="ASV73018.1"/>
    </source>
</evidence>
<dbReference type="KEGG" id="ttf:THTE_0416"/>
<name>A0A286RAN4_9BACT</name>
<sequence>MSGPINIDQSPVPFTGYDKRAPPTYTEGTCLSGPSFNL</sequence>
<reference evidence="2 3" key="1">
    <citation type="journal article" name="Front. Microbiol.">
        <title>Sugar Metabolism of the First Thermophilic Planctomycete Thermogutta terrifontis: Comparative Genomic and Transcriptomic Approaches.</title>
        <authorList>
            <person name="Elcheninov A.G."/>
            <person name="Menzel P."/>
            <person name="Gudbergsdottir S.R."/>
            <person name="Slesarev A.I."/>
            <person name="Kadnikov V.V."/>
            <person name="Krogh A."/>
            <person name="Bonch-Osmolovskaya E.A."/>
            <person name="Peng X."/>
            <person name="Kublanov I.V."/>
        </authorList>
    </citation>
    <scope>NUCLEOTIDE SEQUENCE [LARGE SCALE GENOMIC DNA]</scope>
    <source>
        <strain evidence="2 3">R1</strain>
    </source>
</reference>
<dbReference type="Proteomes" id="UP000215086">
    <property type="component" value="Chromosome"/>
</dbReference>
<keyword evidence="3" id="KW-1185">Reference proteome</keyword>
<protein>
    <submittedName>
        <fullName evidence="2">Uncharacterized protein</fullName>
    </submittedName>
</protein>
<accession>A0A286RAN4</accession>
<gene>
    <name evidence="2" type="ORF">THTE_0416</name>
</gene>
<proteinExistence type="predicted"/>